<reference evidence="1 2" key="1">
    <citation type="journal article" date="2014" name="Mol. Plant">
        <title>Chromosome Scale Genome Assembly and Transcriptome Profiling of Nannochloropsis gaditana in Nitrogen Depletion.</title>
        <authorList>
            <person name="Corteggiani Carpinelli E."/>
            <person name="Telatin A."/>
            <person name="Vitulo N."/>
            <person name="Forcato C."/>
            <person name="D'Angelo M."/>
            <person name="Schiavon R."/>
            <person name="Vezzi A."/>
            <person name="Giacometti G.M."/>
            <person name="Morosinotto T."/>
            <person name="Valle G."/>
        </authorList>
    </citation>
    <scope>NUCLEOTIDE SEQUENCE [LARGE SCALE GENOMIC DNA]</scope>
    <source>
        <strain evidence="1 2">B-31</strain>
    </source>
</reference>
<keyword evidence="2" id="KW-1185">Reference proteome</keyword>
<dbReference type="AlphaFoldDB" id="W7TLJ9"/>
<organism evidence="1 2">
    <name type="scientific">Nannochloropsis gaditana</name>
    <dbReference type="NCBI Taxonomy" id="72520"/>
    <lineage>
        <taxon>Eukaryota</taxon>
        <taxon>Sar</taxon>
        <taxon>Stramenopiles</taxon>
        <taxon>Ochrophyta</taxon>
        <taxon>Eustigmatophyceae</taxon>
        <taxon>Eustigmatales</taxon>
        <taxon>Monodopsidaceae</taxon>
        <taxon>Nannochloropsis</taxon>
    </lineage>
</organism>
<sequence>MAQVSPACHRSSPCNFCQSCFATKLFQGSSFRHRRDTITSQHENEDYLHRFGALCNRPGLQSHFLRHTLNKTYT</sequence>
<gene>
    <name evidence="1" type="ORF">Naga_100075g26</name>
</gene>
<dbReference type="Proteomes" id="UP000019335">
    <property type="component" value="Unassembled WGS sequence"/>
</dbReference>
<accession>W7TLJ9</accession>
<name>W7TLJ9_9STRA</name>
<evidence type="ECO:0000313" key="2">
    <source>
        <dbReference type="Proteomes" id="UP000019335"/>
    </source>
</evidence>
<dbReference type="EMBL" id="AZIL01002512">
    <property type="protein sequence ID" value="EWM21331.1"/>
    <property type="molecule type" value="Genomic_DNA"/>
</dbReference>
<proteinExistence type="predicted"/>
<evidence type="ECO:0000313" key="1">
    <source>
        <dbReference type="EMBL" id="EWM21331.1"/>
    </source>
</evidence>
<protein>
    <submittedName>
        <fullName evidence="1">Uncharacterized protein</fullName>
    </submittedName>
</protein>
<comment type="caution">
    <text evidence="1">The sequence shown here is derived from an EMBL/GenBank/DDBJ whole genome shotgun (WGS) entry which is preliminary data.</text>
</comment>